<keyword evidence="2 7" id="KW-0408">Iron</keyword>
<comment type="catalytic activity">
    <reaction evidence="6">
        <text>Fe-coproporphyrin III + 2 H(+) = coproporphyrin III + Fe(2+)</text>
        <dbReference type="Rhea" id="RHEA:49572"/>
        <dbReference type="ChEBI" id="CHEBI:15378"/>
        <dbReference type="ChEBI" id="CHEBI:29033"/>
        <dbReference type="ChEBI" id="CHEBI:68438"/>
        <dbReference type="ChEBI" id="CHEBI:131725"/>
        <dbReference type="EC" id="4.99.1.9"/>
    </reaction>
    <physiologicalReaction direction="right-to-left" evidence="6">
        <dbReference type="Rhea" id="RHEA:49574"/>
    </physiologicalReaction>
</comment>
<reference evidence="9" key="1">
    <citation type="submission" date="2021-12" db="EMBL/GenBank/DDBJ databases">
        <authorList>
            <person name="Veyrier F.J."/>
        </authorList>
    </citation>
    <scope>NUCLEOTIDE SEQUENCE</scope>
    <source>
        <strain evidence="9">SAG 1488-6</strain>
    </source>
</reference>
<name>A0ABY4E9T7_VITST</name>
<feature type="binding site" evidence="7">
    <location>
        <position position="208"/>
    </location>
    <ligand>
        <name>Fe(2+)</name>
        <dbReference type="ChEBI" id="CHEBI:29033"/>
    </ligand>
</feature>
<dbReference type="GO" id="GO:0016829">
    <property type="term" value="F:lyase activity"/>
    <property type="evidence" value="ECO:0007669"/>
    <property type="project" value="UniProtKB-KW"/>
</dbReference>
<dbReference type="CDD" id="cd03411">
    <property type="entry name" value="Ferrochelatase_N"/>
    <property type="match status" value="1"/>
</dbReference>
<dbReference type="EC" id="4.98.1.1" evidence="7 8"/>
<dbReference type="PANTHER" id="PTHR11108:SF1">
    <property type="entry name" value="FERROCHELATASE, MITOCHONDRIAL"/>
    <property type="match status" value="1"/>
</dbReference>
<comment type="pathway">
    <text evidence="7 8">Porphyrin-containing compound metabolism; protoheme biosynthesis; protoheme from protoporphyrin-IX: step 1/1.</text>
</comment>
<keyword evidence="7" id="KW-0479">Metal-binding</keyword>
<dbReference type="InterPro" id="IPR001015">
    <property type="entry name" value="Ferrochelatase"/>
</dbReference>
<dbReference type="PROSITE" id="PS00534">
    <property type="entry name" value="FERROCHELATASE"/>
    <property type="match status" value="1"/>
</dbReference>
<dbReference type="EMBL" id="CP091512">
    <property type="protein sequence ID" value="UOO92529.1"/>
    <property type="molecule type" value="Genomic_DNA"/>
</dbReference>
<proteinExistence type="inferred from homology"/>
<evidence type="ECO:0000256" key="6">
    <source>
        <dbReference type="ARBA" id="ARBA00024536"/>
    </source>
</evidence>
<evidence type="ECO:0000256" key="3">
    <source>
        <dbReference type="ARBA" id="ARBA00023133"/>
    </source>
</evidence>
<evidence type="ECO:0000256" key="4">
    <source>
        <dbReference type="ARBA" id="ARBA00023239"/>
    </source>
</evidence>
<gene>
    <name evidence="7 9" type="primary">hemH</name>
    <name evidence="9" type="ORF">LVJ81_00300</name>
</gene>
<dbReference type="Pfam" id="PF00762">
    <property type="entry name" value="Ferrochelatase"/>
    <property type="match status" value="1"/>
</dbReference>
<accession>A0ABY4E9T7</accession>
<keyword evidence="4 7" id="KW-0456">Lyase</keyword>
<keyword evidence="10" id="KW-1185">Reference proteome</keyword>
<keyword evidence="5 7" id="KW-0627">Porphyrin biosynthesis</keyword>
<dbReference type="CDD" id="cd00419">
    <property type="entry name" value="Ferrochelatase_C"/>
    <property type="match status" value="1"/>
</dbReference>
<dbReference type="RefSeq" id="WP_019957868.1">
    <property type="nucleotide sequence ID" value="NZ_CP091512.1"/>
</dbReference>
<evidence type="ECO:0000256" key="5">
    <source>
        <dbReference type="ARBA" id="ARBA00023244"/>
    </source>
</evidence>
<dbReference type="InterPro" id="IPR033644">
    <property type="entry name" value="Ferrochelatase_C"/>
</dbReference>
<evidence type="ECO:0000313" key="10">
    <source>
        <dbReference type="Proteomes" id="UP000832034"/>
    </source>
</evidence>
<comment type="function">
    <text evidence="7 8">Catalyzes the ferrous insertion into protoporphyrin IX.</text>
</comment>
<dbReference type="PANTHER" id="PTHR11108">
    <property type="entry name" value="FERROCHELATASE"/>
    <property type="match status" value="1"/>
</dbReference>
<reference evidence="9" key="2">
    <citation type="journal article" date="2022" name="Res Sq">
        <title>Evolution of multicellular longitudinally dividing oral cavity symbionts (Neisseriaceae).</title>
        <authorList>
            <person name="Nyongesa S."/>
            <person name="Weber P."/>
            <person name="Bernet E."/>
            <person name="Pullido F."/>
            <person name="Nieckarz M."/>
            <person name="Delaby M."/>
            <person name="Nieves C."/>
            <person name="Viehboeck T."/>
            <person name="Krause N."/>
            <person name="Rivera-Millot A."/>
            <person name="Nakamura A."/>
            <person name="Vischer N."/>
            <person name="VanNieuwenhze M."/>
            <person name="Brun Y."/>
            <person name="Cava F."/>
            <person name="Bulgheresi S."/>
            <person name="Veyrier F."/>
        </authorList>
    </citation>
    <scope>NUCLEOTIDE SEQUENCE</scope>
    <source>
        <strain evidence="9">SAG 1488-6</strain>
    </source>
</reference>
<evidence type="ECO:0000256" key="8">
    <source>
        <dbReference type="RuleBase" id="RU000607"/>
    </source>
</evidence>
<sequence length="338" mass="37738">MALFKKEPQRTLTQKVGVLLMNLGTPERPEAASVKPFLKEFLSDTRVVELPAAVWQPILRGAILTRRPKASAENYQKVWTEQGSPLAVILQAQTAAIQTYFQAKKLDVTVDYAMTYGQPSIATQIEHFKQQGIGRIFILPLYPQYSGSATGAALDKLYADLMKQRNMPSIRTLRSYGEHAGYISAMSQHLRQHLPQLHTYDRIVFSYHGVPQNHIDAGDPYQAECLQTSQLLAQHLGLDNEHCITAFQSRFGRAKWVEPSTQNLLDTLPKQGVKKIAVFCPGFSADCLETLEEIAIAGKAQFEAAGGTEYTYVPCLNTESAWIETLCSMISNELMGWI</sequence>
<evidence type="ECO:0000313" key="9">
    <source>
        <dbReference type="EMBL" id="UOO92529.1"/>
    </source>
</evidence>
<dbReference type="NCBIfam" id="TIGR00109">
    <property type="entry name" value="hemH"/>
    <property type="match status" value="1"/>
</dbReference>
<comment type="catalytic activity">
    <reaction evidence="7 8">
        <text>heme b + 2 H(+) = protoporphyrin IX + Fe(2+)</text>
        <dbReference type="Rhea" id="RHEA:22584"/>
        <dbReference type="ChEBI" id="CHEBI:15378"/>
        <dbReference type="ChEBI" id="CHEBI:29033"/>
        <dbReference type="ChEBI" id="CHEBI:57306"/>
        <dbReference type="ChEBI" id="CHEBI:60344"/>
        <dbReference type="EC" id="4.98.1.1"/>
    </reaction>
</comment>
<dbReference type="InterPro" id="IPR033659">
    <property type="entry name" value="Ferrochelatase_N"/>
</dbReference>
<dbReference type="SUPFAM" id="SSF53800">
    <property type="entry name" value="Chelatase"/>
    <property type="match status" value="1"/>
</dbReference>
<dbReference type="HAMAP" id="MF_00323">
    <property type="entry name" value="Ferrochelatase"/>
    <property type="match status" value="1"/>
</dbReference>
<dbReference type="Proteomes" id="UP000832034">
    <property type="component" value="Chromosome"/>
</dbReference>
<evidence type="ECO:0000256" key="2">
    <source>
        <dbReference type="ARBA" id="ARBA00023004"/>
    </source>
</evidence>
<comment type="subcellular location">
    <subcellularLocation>
        <location evidence="7 8">Cytoplasm</location>
    </subcellularLocation>
</comment>
<evidence type="ECO:0000256" key="1">
    <source>
        <dbReference type="ARBA" id="ARBA00007718"/>
    </source>
</evidence>
<keyword evidence="3 7" id="KW-0350">Heme biosynthesis</keyword>
<dbReference type="Gene3D" id="3.40.50.1400">
    <property type="match status" value="2"/>
</dbReference>
<evidence type="ECO:0000256" key="7">
    <source>
        <dbReference type="HAMAP-Rule" id="MF_00323"/>
    </source>
</evidence>
<feature type="binding site" evidence="7">
    <location>
        <position position="289"/>
    </location>
    <ligand>
        <name>Fe(2+)</name>
        <dbReference type="ChEBI" id="CHEBI:29033"/>
    </ligand>
</feature>
<comment type="similarity">
    <text evidence="1 7 8">Belongs to the ferrochelatase family.</text>
</comment>
<keyword evidence="7 8" id="KW-0963">Cytoplasm</keyword>
<dbReference type="InterPro" id="IPR019772">
    <property type="entry name" value="Ferrochelatase_AS"/>
</dbReference>
<protein>
    <recommendedName>
        <fullName evidence="7 8">Ferrochelatase</fullName>
        <ecNumber evidence="7 8">4.98.1.1</ecNumber>
    </recommendedName>
    <alternativeName>
        <fullName evidence="7">Heme synthase</fullName>
    </alternativeName>
    <alternativeName>
        <fullName evidence="7">Protoheme ferro-lyase</fullName>
    </alternativeName>
</protein>
<organism evidence="9 10">
    <name type="scientific">Vitreoscilla stercoraria</name>
    <dbReference type="NCBI Taxonomy" id="61"/>
    <lineage>
        <taxon>Bacteria</taxon>
        <taxon>Pseudomonadati</taxon>
        <taxon>Pseudomonadota</taxon>
        <taxon>Betaproteobacteria</taxon>
        <taxon>Neisseriales</taxon>
        <taxon>Neisseriaceae</taxon>
        <taxon>Vitreoscilla</taxon>
    </lineage>
</organism>